<dbReference type="EMBL" id="CABD030113369">
    <property type="status" value="NOT_ANNOTATED_CDS"/>
    <property type="molecule type" value="Genomic_DNA"/>
</dbReference>
<reference evidence="2 3" key="2">
    <citation type="journal article" date="2012" name="Nature">
        <title>Insights into hominid evolution from the gorilla genome sequence.</title>
        <authorList>
            <person name="Scally A."/>
            <person name="Dutheil J.Y."/>
            <person name="Hillier L.W."/>
            <person name="Jordan G.E."/>
            <person name="Goodhead I."/>
            <person name="Herrero J."/>
            <person name="Hobolth A."/>
            <person name="Lappalainen T."/>
            <person name="Mailund T."/>
            <person name="Marques-Bonet T."/>
            <person name="McCarthy S."/>
            <person name="Montgomery S.H."/>
            <person name="Schwalie P.C."/>
            <person name="Tang Y.A."/>
            <person name="Ward M.C."/>
            <person name="Xue Y."/>
            <person name="Yngvadottir B."/>
            <person name="Alkan C."/>
            <person name="Andersen L.N."/>
            <person name="Ayub Q."/>
            <person name="Ball E.V."/>
            <person name="Beal K."/>
            <person name="Bradley B.J."/>
            <person name="Chen Y."/>
            <person name="Clee C.M."/>
            <person name="Fitzgerald S."/>
            <person name="Graves T.A."/>
            <person name="Gu Y."/>
            <person name="Heath P."/>
            <person name="Heger A."/>
            <person name="Karakoc E."/>
            <person name="Kolb-Kokocinski A."/>
            <person name="Laird G.K."/>
            <person name="Lunter G."/>
            <person name="Meader S."/>
            <person name="Mort M."/>
            <person name="Mullikin J.C."/>
            <person name="Munch K."/>
            <person name="O'Connor T.D."/>
            <person name="Phillips A.D."/>
            <person name="Prado-Martinez J."/>
            <person name="Rogers A.S."/>
            <person name="Sajjadian S."/>
            <person name="Schmidt D."/>
            <person name="Shaw K."/>
            <person name="Simpson J.T."/>
            <person name="Stenson P.D."/>
            <person name="Turner D.J."/>
            <person name="Vigilant L."/>
            <person name="Vilella A.J."/>
            <person name="Whitener W."/>
            <person name="Zhu B."/>
            <person name="Cooper D.N."/>
            <person name="de Jong P."/>
            <person name="Dermitzakis E.T."/>
            <person name="Eichler E.E."/>
            <person name="Flicek P."/>
            <person name="Goldman N."/>
            <person name="Mundy N.I."/>
            <person name="Ning Z."/>
            <person name="Odom D.T."/>
            <person name="Ponting C.P."/>
            <person name="Quail M.A."/>
            <person name="Ryder O.A."/>
            <person name="Searle S.M."/>
            <person name="Warren W.C."/>
            <person name="Wilson R.K."/>
            <person name="Schierup M.H."/>
            <person name="Rogers J."/>
            <person name="Tyler-Smith C."/>
            <person name="Durbin R."/>
        </authorList>
    </citation>
    <scope>NUCLEOTIDE SEQUENCE [LARGE SCALE GENOMIC DNA]</scope>
</reference>
<dbReference type="Ensembl" id="ENSGGOT00000049097.1">
    <property type="protein sequence ID" value="ENSGGOP00000031687.1"/>
    <property type="gene ID" value="ENSGGOG00000014170.3"/>
</dbReference>
<sequence>MTESQEKYGELMSIRKTRTDF</sequence>
<reference evidence="2" key="3">
    <citation type="submission" date="2025-08" db="UniProtKB">
        <authorList>
            <consortium name="Ensembl"/>
        </authorList>
    </citation>
    <scope>IDENTIFICATION</scope>
</reference>
<keyword evidence="3" id="KW-1185">Reference proteome</keyword>
<evidence type="ECO:0000313" key="2">
    <source>
        <dbReference type="Ensembl" id="ENSGGOP00000031687.1"/>
    </source>
</evidence>
<evidence type="ECO:0000256" key="1">
    <source>
        <dbReference type="SAM" id="MobiDB-lite"/>
    </source>
</evidence>
<accession>A0A2I2Y9U8</accession>
<dbReference type="AlphaFoldDB" id="A0A2I2Y9U8"/>
<organism evidence="2 3">
    <name type="scientific">Gorilla gorilla gorilla</name>
    <name type="common">Western lowland gorilla</name>
    <dbReference type="NCBI Taxonomy" id="9595"/>
    <lineage>
        <taxon>Eukaryota</taxon>
        <taxon>Metazoa</taxon>
        <taxon>Chordata</taxon>
        <taxon>Craniata</taxon>
        <taxon>Vertebrata</taxon>
        <taxon>Euteleostomi</taxon>
        <taxon>Mammalia</taxon>
        <taxon>Eutheria</taxon>
        <taxon>Euarchontoglires</taxon>
        <taxon>Primates</taxon>
        <taxon>Haplorrhini</taxon>
        <taxon>Catarrhini</taxon>
        <taxon>Hominidae</taxon>
        <taxon>Gorilla</taxon>
    </lineage>
</organism>
<protein>
    <submittedName>
        <fullName evidence="2">Zinc finger protein 569</fullName>
    </submittedName>
</protein>
<dbReference type="Proteomes" id="UP000001519">
    <property type="component" value="Chromosome 19"/>
</dbReference>
<gene>
    <name evidence="2" type="primary">ZNF569</name>
</gene>
<proteinExistence type="predicted"/>
<reference evidence="3" key="1">
    <citation type="submission" date="2011-05" db="EMBL/GenBank/DDBJ databases">
        <title>Insights into the evolution of the great apes provided by the gorilla genome.</title>
        <authorList>
            <person name="Scally A."/>
        </authorList>
    </citation>
    <scope>NUCLEOTIDE SEQUENCE [LARGE SCALE GENOMIC DNA]</scope>
</reference>
<evidence type="ECO:0000313" key="3">
    <source>
        <dbReference type="Proteomes" id="UP000001519"/>
    </source>
</evidence>
<dbReference type="EMBL" id="CABD030113370">
    <property type="status" value="NOT_ANNOTATED_CDS"/>
    <property type="molecule type" value="Genomic_DNA"/>
</dbReference>
<dbReference type="GeneTree" id="ENSGT00940000154650"/>
<reference evidence="2" key="4">
    <citation type="submission" date="2025-09" db="UniProtKB">
        <authorList>
            <consortium name="Ensembl"/>
        </authorList>
    </citation>
    <scope>IDENTIFICATION</scope>
</reference>
<name>A0A2I2Y9U8_GORGO</name>
<dbReference type="Bgee" id="ENSGGOG00000014170">
    <property type="expression patterns" value="Expressed in adult mammalian kidney and 6 other cell types or tissues"/>
</dbReference>
<feature type="region of interest" description="Disordered" evidence="1">
    <location>
        <begin position="1"/>
        <end position="21"/>
    </location>
</feature>